<dbReference type="AlphaFoldDB" id="A0A4D6HIQ3"/>
<dbReference type="EMBL" id="CP031310">
    <property type="protein sequence ID" value="QCC52912.1"/>
    <property type="molecule type" value="Genomic_DNA"/>
</dbReference>
<name>A0A4D6HIQ3_9EURY</name>
<dbReference type="CDD" id="cd00293">
    <property type="entry name" value="USP-like"/>
    <property type="match status" value="1"/>
</dbReference>
<dbReference type="STRING" id="1457250.GCA_000755225_01113"/>
<keyword evidence="4" id="KW-1185">Reference proteome</keyword>
<evidence type="ECO:0000256" key="1">
    <source>
        <dbReference type="ARBA" id="ARBA00008791"/>
    </source>
</evidence>
<evidence type="ECO:0000259" key="2">
    <source>
        <dbReference type="Pfam" id="PF00582"/>
    </source>
</evidence>
<evidence type="ECO:0000313" key="4">
    <source>
        <dbReference type="Proteomes" id="UP000296706"/>
    </source>
</evidence>
<gene>
    <name evidence="3" type="ORF">DV733_08950</name>
</gene>
<proteinExistence type="inferred from homology"/>
<dbReference type="PRINTS" id="PR01438">
    <property type="entry name" value="UNVRSLSTRESS"/>
</dbReference>
<feature type="domain" description="UspA" evidence="2">
    <location>
        <begin position="1"/>
        <end position="138"/>
    </location>
</feature>
<dbReference type="Pfam" id="PF00582">
    <property type="entry name" value="Usp"/>
    <property type="match status" value="1"/>
</dbReference>
<dbReference type="PANTHER" id="PTHR46268">
    <property type="entry name" value="STRESS RESPONSE PROTEIN NHAX"/>
    <property type="match status" value="1"/>
</dbReference>
<accession>A0A4D6HIQ3</accession>
<protein>
    <submittedName>
        <fullName evidence="3">Universal stress protein</fullName>
    </submittedName>
</protein>
<dbReference type="GeneID" id="39847985"/>
<dbReference type="Gene3D" id="3.40.50.620">
    <property type="entry name" value="HUPs"/>
    <property type="match status" value="1"/>
</dbReference>
<dbReference type="RefSeq" id="WP_136342313.1">
    <property type="nucleotide sequence ID" value="NZ_CP031310.1"/>
</dbReference>
<dbReference type="PANTHER" id="PTHR46268:SF6">
    <property type="entry name" value="UNIVERSAL STRESS PROTEIN UP12"/>
    <property type="match status" value="1"/>
</dbReference>
<dbReference type="SUPFAM" id="SSF52402">
    <property type="entry name" value="Adenine nucleotide alpha hydrolases-like"/>
    <property type="match status" value="1"/>
</dbReference>
<reference evidence="3 4" key="1">
    <citation type="journal article" date="2019" name="Nat. Commun.">
        <title>A new type of DNA phosphorothioation-based antiviral system in archaea.</title>
        <authorList>
            <person name="Xiong L."/>
            <person name="Liu S."/>
            <person name="Chen S."/>
            <person name="Xiao Y."/>
            <person name="Zhu B."/>
            <person name="Gao Y."/>
            <person name="Zhang Y."/>
            <person name="Chen B."/>
            <person name="Luo J."/>
            <person name="Deng Z."/>
            <person name="Chen X."/>
            <person name="Wang L."/>
            <person name="Chen S."/>
        </authorList>
    </citation>
    <scope>NUCLEOTIDE SEQUENCE [LARGE SCALE GENOMIC DNA]</scope>
    <source>
        <strain evidence="3 4">CBA1105</strain>
    </source>
</reference>
<dbReference type="KEGG" id="hsn:DV733_08950"/>
<dbReference type="Proteomes" id="UP000296706">
    <property type="component" value="Chromosome"/>
</dbReference>
<dbReference type="InterPro" id="IPR006015">
    <property type="entry name" value="Universal_stress_UspA"/>
</dbReference>
<sequence length="140" mass="15146">MYQNILVPTDGSEHAERGVEHGLTLAAEHGARLHVLFVVDETTYGTTPALSSYELFMDKIADQAEDVAEEIIEDATEQGIEATMTVLRGTPHREILHYAEDNDIDLIVMGKRGATGVEPPHVGSVTDRVLGSADVPVIPV</sequence>
<organism evidence="3 4">
    <name type="scientific">Halapricum salinum</name>
    <dbReference type="NCBI Taxonomy" id="1457250"/>
    <lineage>
        <taxon>Archaea</taxon>
        <taxon>Methanobacteriati</taxon>
        <taxon>Methanobacteriota</taxon>
        <taxon>Stenosarchaea group</taxon>
        <taxon>Halobacteria</taxon>
        <taxon>Halobacteriales</taxon>
        <taxon>Haloarculaceae</taxon>
        <taxon>Halapricum</taxon>
    </lineage>
</organism>
<comment type="similarity">
    <text evidence="1">Belongs to the universal stress protein A family.</text>
</comment>
<dbReference type="InterPro" id="IPR006016">
    <property type="entry name" value="UspA"/>
</dbReference>
<evidence type="ECO:0000313" key="3">
    <source>
        <dbReference type="EMBL" id="QCC52912.1"/>
    </source>
</evidence>
<dbReference type="InterPro" id="IPR014729">
    <property type="entry name" value="Rossmann-like_a/b/a_fold"/>
</dbReference>